<dbReference type="RefSeq" id="WP_071072974.1">
    <property type="nucleotide sequence ID" value="NZ_CP017755.1"/>
</dbReference>
<feature type="domain" description="Glutamine amidotransferase" evidence="1">
    <location>
        <begin position="22"/>
        <end position="182"/>
    </location>
</feature>
<dbReference type="Gene3D" id="3.40.50.880">
    <property type="match status" value="1"/>
</dbReference>
<proteinExistence type="predicted"/>
<sequence length="247" mass="25737">MKTVLAIRHIHFEDLGTLEPLLRARGYHVRYVDPAGDDLAALDVLSPALMVVLGGPVGAFDEPRYPWLAAELRAVRVRLEAGRPLLGICLGAQLMARALGAAVRPMGVKEIGFAPLALSEAGQASALAGLQGAAVLHWHGDQFAMPDGAQRLAGTAACPNQAFAVGPRVLGLQCHLEADAGTIEGWLLGHACELELAGIDPRMLRAQALAHGQALAAAAQRVFGAWLDGFEAEDAAAPAPVRPAPGP</sequence>
<dbReference type="PROSITE" id="PS51273">
    <property type="entry name" value="GATASE_TYPE_1"/>
    <property type="match status" value="1"/>
</dbReference>
<name>A0A1D9IEI7_9BURK</name>
<dbReference type="PANTHER" id="PTHR42695">
    <property type="entry name" value="GLUTAMINE AMIDOTRANSFERASE YLR126C-RELATED"/>
    <property type="match status" value="1"/>
</dbReference>
<gene>
    <name evidence="2" type="ORF">BKK80_33530</name>
</gene>
<dbReference type="SUPFAM" id="SSF52317">
    <property type="entry name" value="Class I glutamine amidotransferase-like"/>
    <property type="match status" value="1"/>
</dbReference>
<evidence type="ECO:0000313" key="2">
    <source>
        <dbReference type="EMBL" id="AOZ10490.1"/>
    </source>
</evidence>
<keyword evidence="2" id="KW-0315">Glutamine amidotransferase</keyword>
<dbReference type="InterPro" id="IPR017926">
    <property type="entry name" value="GATASE"/>
</dbReference>
<protein>
    <submittedName>
        <fullName evidence="2">Glutamine amidotransferase</fullName>
    </submittedName>
</protein>
<reference evidence="2 3" key="1">
    <citation type="submission" date="2016-10" db="EMBL/GenBank/DDBJ databases">
        <title>Complete genome sequences of three Cupriavidus strains isolated from various Malaysian environments.</title>
        <authorList>
            <person name="Abdullah A.A.-A."/>
            <person name="Shafie N.A.H."/>
            <person name="Lau N.S."/>
        </authorList>
    </citation>
    <scope>NUCLEOTIDE SEQUENCE [LARGE SCALE GENOMIC DNA]</scope>
    <source>
        <strain evidence="2 3">USMAA1020</strain>
    </source>
</reference>
<evidence type="ECO:0000259" key="1">
    <source>
        <dbReference type="Pfam" id="PF00117"/>
    </source>
</evidence>
<dbReference type="InterPro" id="IPR044992">
    <property type="entry name" value="ChyE-like"/>
</dbReference>
<accession>A0A1D9IEI7</accession>
<evidence type="ECO:0000313" key="3">
    <source>
        <dbReference type="Proteomes" id="UP000177515"/>
    </source>
</evidence>
<dbReference type="Pfam" id="PF00117">
    <property type="entry name" value="GATase"/>
    <property type="match status" value="1"/>
</dbReference>
<dbReference type="PANTHER" id="PTHR42695:SF5">
    <property type="entry name" value="GLUTAMINE AMIDOTRANSFERASE YLR126C-RELATED"/>
    <property type="match status" value="1"/>
</dbReference>
<dbReference type="Proteomes" id="UP000177515">
    <property type="component" value="Chromosome 2"/>
</dbReference>
<dbReference type="NCBIfam" id="NF005458">
    <property type="entry name" value="PRK07053.1"/>
    <property type="match status" value="1"/>
</dbReference>
<organism evidence="2 3">
    <name type="scientific">Cupriavidus malaysiensis</name>
    <dbReference type="NCBI Taxonomy" id="367825"/>
    <lineage>
        <taxon>Bacteria</taxon>
        <taxon>Pseudomonadati</taxon>
        <taxon>Pseudomonadota</taxon>
        <taxon>Betaproteobacteria</taxon>
        <taxon>Burkholderiales</taxon>
        <taxon>Burkholderiaceae</taxon>
        <taxon>Cupriavidus</taxon>
    </lineage>
</organism>
<dbReference type="InterPro" id="IPR029062">
    <property type="entry name" value="Class_I_gatase-like"/>
</dbReference>
<keyword evidence="3" id="KW-1185">Reference proteome</keyword>
<dbReference type="EMBL" id="CP017755">
    <property type="protein sequence ID" value="AOZ10490.1"/>
    <property type="molecule type" value="Genomic_DNA"/>
</dbReference>
<dbReference type="CDD" id="cd01741">
    <property type="entry name" value="GATase1_1"/>
    <property type="match status" value="1"/>
</dbReference>